<evidence type="ECO:0000256" key="2">
    <source>
        <dbReference type="SAM" id="Phobius"/>
    </source>
</evidence>
<name>A0A3D4V8I0_9BACT</name>
<dbReference type="PROSITE" id="PS50930">
    <property type="entry name" value="HTH_LYTTR"/>
    <property type="match status" value="1"/>
</dbReference>
<dbReference type="GO" id="GO:0000156">
    <property type="term" value="F:phosphorelay response regulator activity"/>
    <property type="evidence" value="ECO:0007669"/>
    <property type="project" value="InterPro"/>
</dbReference>
<gene>
    <name evidence="4" type="ORF">DGD08_09580</name>
</gene>
<reference evidence="4 5" key="1">
    <citation type="journal article" date="2018" name="Nat. Biotechnol.">
        <title>A standardized bacterial taxonomy based on genome phylogeny substantially revises the tree of life.</title>
        <authorList>
            <person name="Parks D.H."/>
            <person name="Chuvochina M."/>
            <person name="Waite D.W."/>
            <person name="Rinke C."/>
            <person name="Skarshewski A."/>
            <person name="Chaumeil P.A."/>
            <person name="Hugenholtz P."/>
        </authorList>
    </citation>
    <scope>NUCLEOTIDE SEQUENCE [LARGE SCALE GENOMIC DNA]</scope>
    <source>
        <strain evidence="4">UBA8844</strain>
    </source>
</reference>
<evidence type="ECO:0000313" key="5">
    <source>
        <dbReference type="Proteomes" id="UP000264071"/>
    </source>
</evidence>
<evidence type="ECO:0000313" key="4">
    <source>
        <dbReference type="EMBL" id="HCT57446.1"/>
    </source>
</evidence>
<dbReference type="InterPro" id="IPR007492">
    <property type="entry name" value="LytTR_DNA-bd_dom"/>
</dbReference>
<dbReference type="EMBL" id="DPIY01000009">
    <property type="protein sequence ID" value="HCT57446.1"/>
    <property type="molecule type" value="Genomic_DNA"/>
</dbReference>
<accession>A0A3D4V8I0</accession>
<dbReference type="Pfam" id="PF04397">
    <property type="entry name" value="LytTR"/>
    <property type="match status" value="1"/>
</dbReference>
<feature type="region of interest" description="Disordered" evidence="1">
    <location>
        <begin position="182"/>
        <end position="201"/>
    </location>
</feature>
<dbReference type="SMART" id="SM00850">
    <property type="entry name" value="LytTR"/>
    <property type="match status" value="1"/>
</dbReference>
<dbReference type="GO" id="GO:0003677">
    <property type="term" value="F:DNA binding"/>
    <property type="evidence" value="ECO:0007669"/>
    <property type="project" value="InterPro"/>
</dbReference>
<dbReference type="InterPro" id="IPR046947">
    <property type="entry name" value="LytR-like"/>
</dbReference>
<dbReference type="Gene3D" id="2.40.50.1020">
    <property type="entry name" value="LytTr DNA-binding domain"/>
    <property type="match status" value="1"/>
</dbReference>
<evidence type="ECO:0000259" key="3">
    <source>
        <dbReference type="PROSITE" id="PS50930"/>
    </source>
</evidence>
<feature type="transmembrane region" description="Helical" evidence="2">
    <location>
        <begin position="105"/>
        <end position="129"/>
    </location>
</feature>
<dbReference type="AlphaFoldDB" id="A0A3D4V8I0"/>
<keyword evidence="2" id="KW-0472">Membrane</keyword>
<protein>
    <submittedName>
        <fullName evidence="4">LytTR family transcriptional regulator</fullName>
    </submittedName>
</protein>
<evidence type="ECO:0000256" key="1">
    <source>
        <dbReference type="SAM" id="MobiDB-lite"/>
    </source>
</evidence>
<feature type="domain" description="HTH LytTR-type" evidence="3">
    <location>
        <begin position="208"/>
        <end position="317"/>
    </location>
</feature>
<dbReference type="PANTHER" id="PTHR37299:SF1">
    <property type="entry name" value="STAGE 0 SPORULATION PROTEIN A HOMOLOG"/>
    <property type="match status" value="1"/>
</dbReference>
<feature type="transmembrane region" description="Helical" evidence="2">
    <location>
        <begin position="40"/>
        <end position="59"/>
    </location>
</feature>
<feature type="transmembrane region" description="Helical" evidence="2">
    <location>
        <begin position="71"/>
        <end position="93"/>
    </location>
</feature>
<keyword evidence="2" id="KW-1133">Transmembrane helix</keyword>
<proteinExistence type="predicted"/>
<organism evidence="4 5">
    <name type="scientific">Gemmatimonas aurantiaca</name>
    <dbReference type="NCBI Taxonomy" id="173480"/>
    <lineage>
        <taxon>Bacteria</taxon>
        <taxon>Pseudomonadati</taxon>
        <taxon>Gemmatimonadota</taxon>
        <taxon>Gemmatimonadia</taxon>
        <taxon>Gemmatimonadales</taxon>
        <taxon>Gemmatimonadaceae</taxon>
        <taxon>Gemmatimonas</taxon>
    </lineage>
</organism>
<dbReference type="Proteomes" id="UP000264071">
    <property type="component" value="Unassembled WGS sequence"/>
</dbReference>
<keyword evidence="2" id="KW-0812">Transmembrane</keyword>
<feature type="transmembrane region" description="Helical" evidence="2">
    <location>
        <begin position="154"/>
        <end position="172"/>
    </location>
</feature>
<dbReference type="PANTHER" id="PTHR37299">
    <property type="entry name" value="TRANSCRIPTIONAL REGULATOR-RELATED"/>
    <property type="match status" value="1"/>
</dbReference>
<comment type="caution">
    <text evidence="4">The sequence shown here is derived from an EMBL/GenBank/DDBJ whole genome shotgun (WGS) entry which is preliminary data.</text>
</comment>
<sequence length="319" mass="35299">MGRVSPCCHWSWDRRPHEHRTTPERIPMRALTAIARWPHLMQLGVLAIVLITTQTLILHGATGRHTPTPMAFAWSLATVAAWGLALMPALFALRRWSDRVRHRRIMGALIAVVGTMLVIAVAGALRAAIDPWIPTLAPPEWIAERSFMVRARDYWLRWLGPGTLFCMLLLVLRLRAEAAPQAHTASSPSDARPADTSADTSATFPSHITVRVGESQLVVPTASIAWCEADGNYVRLHLMDQPADQRPIIARIPLGQLAAMLDPHRFVRVHRSIVVAVDQVVELRSPRDRGATVVLRSGAIAPVSRDGRRLLRLNLGPSN</sequence>